<evidence type="ECO:0000313" key="2">
    <source>
        <dbReference type="Proteomes" id="UP001346559"/>
    </source>
</evidence>
<dbReference type="Proteomes" id="UP001346559">
    <property type="component" value="Segment"/>
</dbReference>
<sequence length="55" mass="6382">MNNLNNLFMFVKEGNTAAFKLDYKKSPEKYYDKIVFILETKEIITHGTTFCGTTI</sequence>
<organism evidence="1 2">
    <name type="scientific">phage Lak_Megaphage_RVC_AP1_GC26</name>
    <dbReference type="NCBI Taxonomy" id="3109224"/>
    <lineage>
        <taxon>Viruses</taxon>
        <taxon>Duplodnaviria</taxon>
        <taxon>Heunggongvirae</taxon>
        <taxon>Uroviricota</taxon>
        <taxon>Caudoviricetes</taxon>
        <taxon>Caudoviricetes code 15 clade</taxon>
    </lineage>
</organism>
<evidence type="ECO:0000313" key="1">
    <source>
        <dbReference type="EMBL" id="WQJ54029.1"/>
    </source>
</evidence>
<dbReference type="EMBL" id="OR769218">
    <property type="protein sequence ID" value="WQJ54029.1"/>
    <property type="molecule type" value="Genomic_DNA"/>
</dbReference>
<keyword evidence="2" id="KW-1185">Reference proteome</keyword>
<accession>A0ABZ0Z4R0</accession>
<name>A0ABZ0Z4R0_9CAUD</name>
<reference evidence="1 2" key="1">
    <citation type="submission" date="2023-11" db="EMBL/GenBank/DDBJ databases">
        <authorList>
            <person name="Cook R."/>
            <person name="Crisci M."/>
            <person name="Pye H."/>
            <person name="Adriaenssens E."/>
            <person name="Santini J."/>
        </authorList>
    </citation>
    <scope>NUCLEOTIDE SEQUENCE [LARGE SCALE GENOMIC DNA]</scope>
    <source>
        <strain evidence="1">Lak_Megaphage_RVC_AP1_GC26</strain>
    </source>
</reference>
<proteinExistence type="predicted"/>
<protein>
    <submittedName>
        <fullName evidence="1">Uncharacterized protein</fullName>
    </submittedName>
</protein>